<dbReference type="Pfam" id="PF16363">
    <property type="entry name" value="GDP_Man_Dehyd"/>
    <property type="match status" value="1"/>
</dbReference>
<dbReference type="Gene3D" id="3.40.50.720">
    <property type="entry name" value="NAD(P)-binding Rossmann-like Domain"/>
    <property type="match status" value="1"/>
</dbReference>
<comment type="caution">
    <text evidence="2">The sequence shown here is derived from an EMBL/GenBank/DDBJ whole genome shotgun (WGS) entry which is preliminary data.</text>
</comment>
<proteinExistence type="predicted"/>
<dbReference type="Proteomes" id="UP000176228">
    <property type="component" value="Unassembled WGS sequence"/>
</dbReference>
<evidence type="ECO:0000313" key="3">
    <source>
        <dbReference type="Proteomes" id="UP000176228"/>
    </source>
</evidence>
<protein>
    <recommendedName>
        <fullName evidence="1">NAD(P)-binding domain-containing protein</fullName>
    </recommendedName>
</protein>
<evidence type="ECO:0000313" key="2">
    <source>
        <dbReference type="EMBL" id="OGG34714.1"/>
    </source>
</evidence>
<accession>A0A1F6BCN6</accession>
<dbReference type="PANTHER" id="PTHR43000">
    <property type="entry name" value="DTDP-D-GLUCOSE 4,6-DEHYDRATASE-RELATED"/>
    <property type="match status" value="1"/>
</dbReference>
<dbReference type="InterPro" id="IPR016040">
    <property type="entry name" value="NAD(P)-bd_dom"/>
</dbReference>
<evidence type="ECO:0000259" key="1">
    <source>
        <dbReference type="Pfam" id="PF16363"/>
    </source>
</evidence>
<organism evidence="2 3">
    <name type="scientific">Candidatus Gottesmanbacteria bacterium RIFCSPLOWO2_01_FULL_42_22</name>
    <dbReference type="NCBI Taxonomy" id="1798391"/>
    <lineage>
        <taxon>Bacteria</taxon>
        <taxon>Candidatus Gottesmaniibacteriota</taxon>
    </lineage>
</organism>
<name>A0A1F6BCN6_9BACT</name>
<dbReference type="SUPFAM" id="SSF51735">
    <property type="entry name" value="NAD(P)-binding Rossmann-fold domains"/>
    <property type="match status" value="1"/>
</dbReference>
<dbReference type="STRING" id="1798391.A2968_02895"/>
<dbReference type="InterPro" id="IPR036291">
    <property type="entry name" value="NAD(P)-bd_dom_sf"/>
</dbReference>
<feature type="domain" description="NAD(P)-binding" evidence="1">
    <location>
        <begin position="9"/>
        <end position="303"/>
    </location>
</feature>
<sequence length="315" mass="35939">MDLNQKTVLVTGFNGFVGSHLTRAFLMNGMEVVGFSLKKKPLDIKFLSKKFHDFYGDIRDREKLELIFYKYRPVYCVHLAGKSTVEDGQKNPGDTFEINIKGAINILELAKKYRLARIVIASTSHVYGANPKPPFKEEFFPQPSRPYETSKTCVDLISQSYADTFNMPVEIPRFTNIYGPGDVNFSRLIPKVMKQIITGGKLHLWLGKTVRDYLYIGDAVAAYLSLLMKRNYHKNKIVNFGSGCHISVSSLVKKIIAVSGKKVLIKEETGKREMEIERQYLTVGKAKKIFNWQAETPLSEGLKISYRWYNSMLNP</sequence>
<dbReference type="EMBL" id="MFJU01000030">
    <property type="protein sequence ID" value="OGG34714.1"/>
    <property type="molecule type" value="Genomic_DNA"/>
</dbReference>
<reference evidence="2 3" key="1">
    <citation type="journal article" date="2016" name="Nat. Commun.">
        <title>Thousands of microbial genomes shed light on interconnected biogeochemical processes in an aquifer system.</title>
        <authorList>
            <person name="Anantharaman K."/>
            <person name="Brown C.T."/>
            <person name="Hug L.A."/>
            <person name="Sharon I."/>
            <person name="Castelle C.J."/>
            <person name="Probst A.J."/>
            <person name="Thomas B.C."/>
            <person name="Singh A."/>
            <person name="Wilkins M.J."/>
            <person name="Karaoz U."/>
            <person name="Brodie E.L."/>
            <person name="Williams K.H."/>
            <person name="Hubbard S.S."/>
            <person name="Banfield J.F."/>
        </authorList>
    </citation>
    <scope>NUCLEOTIDE SEQUENCE [LARGE SCALE GENOMIC DNA]</scope>
</reference>
<gene>
    <name evidence="2" type="ORF">A2968_02895</name>
</gene>
<dbReference type="AlphaFoldDB" id="A0A1F6BCN6"/>